<dbReference type="AlphaFoldDB" id="A0A816X8V0"/>
<protein>
    <submittedName>
        <fullName evidence="2">(rape) hypothetical protein</fullName>
    </submittedName>
</protein>
<keyword evidence="1" id="KW-1133">Transmembrane helix</keyword>
<dbReference type="EMBL" id="HG994356">
    <property type="protein sequence ID" value="CAF2143354.1"/>
    <property type="molecule type" value="Genomic_DNA"/>
</dbReference>
<feature type="non-terminal residue" evidence="2">
    <location>
        <position position="44"/>
    </location>
</feature>
<reference evidence="2" key="1">
    <citation type="submission" date="2021-01" db="EMBL/GenBank/DDBJ databases">
        <authorList>
            <consortium name="Genoscope - CEA"/>
            <person name="William W."/>
        </authorList>
    </citation>
    <scope>NUCLEOTIDE SEQUENCE</scope>
</reference>
<gene>
    <name evidence="2" type="ORF">DARMORV10_A02P34220.1</name>
</gene>
<feature type="transmembrane region" description="Helical" evidence="1">
    <location>
        <begin position="6"/>
        <end position="26"/>
    </location>
</feature>
<sequence>MSSHFVLYVCSIVISFLIVSLPSKLLDACSTRYIISSHSAVQDT</sequence>
<proteinExistence type="predicted"/>
<keyword evidence="1" id="KW-0472">Membrane</keyword>
<name>A0A816X8V0_BRANA</name>
<dbReference type="Proteomes" id="UP001295469">
    <property type="component" value="Chromosome A02"/>
</dbReference>
<accession>A0A816X8V0</accession>
<keyword evidence="1" id="KW-0812">Transmembrane</keyword>
<organism evidence="2">
    <name type="scientific">Brassica napus</name>
    <name type="common">Rape</name>
    <dbReference type="NCBI Taxonomy" id="3708"/>
    <lineage>
        <taxon>Eukaryota</taxon>
        <taxon>Viridiplantae</taxon>
        <taxon>Streptophyta</taxon>
        <taxon>Embryophyta</taxon>
        <taxon>Tracheophyta</taxon>
        <taxon>Spermatophyta</taxon>
        <taxon>Magnoliopsida</taxon>
        <taxon>eudicotyledons</taxon>
        <taxon>Gunneridae</taxon>
        <taxon>Pentapetalae</taxon>
        <taxon>rosids</taxon>
        <taxon>malvids</taxon>
        <taxon>Brassicales</taxon>
        <taxon>Brassicaceae</taxon>
        <taxon>Brassiceae</taxon>
        <taxon>Brassica</taxon>
    </lineage>
</organism>
<evidence type="ECO:0000313" key="2">
    <source>
        <dbReference type="EMBL" id="CAF2143354.1"/>
    </source>
</evidence>
<evidence type="ECO:0000256" key="1">
    <source>
        <dbReference type="SAM" id="Phobius"/>
    </source>
</evidence>